<reference evidence="1" key="1">
    <citation type="journal article" date="2014" name="Front. Microbiol.">
        <title>High frequency of phylogenetically diverse reductive dehalogenase-homologous genes in deep subseafloor sedimentary metagenomes.</title>
        <authorList>
            <person name="Kawai M."/>
            <person name="Futagami T."/>
            <person name="Toyoda A."/>
            <person name="Takaki Y."/>
            <person name="Nishi S."/>
            <person name="Hori S."/>
            <person name="Arai W."/>
            <person name="Tsubouchi T."/>
            <person name="Morono Y."/>
            <person name="Uchiyama I."/>
            <person name="Ito T."/>
            <person name="Fujiyama A."/>
            <person name="Inagaki F."/>
            <person name="Takami H."/>
        </authorList>
    </citation>
    <scope>NUCLEOTIDE SEQUENCE</scope>
    <source>
        <strain evidence="1">Expedition CK06-06</strain>
    </source>
</reference>
<dbReference type="InterPro" id="IPR027417">
    <property type="entry name" value="P-loop_NTPase"/>
</dbReference>
<evidence type="ECO:0008006" key="2">
    <source>
        <dbReference type="Google" id="ProtNLM"/>
    </source>
</evidence>
<comment type="caution">
    <text evidence="1">The sequence shown here is derived from an EMBL/GenBank/DDBJ whole genome shotgun (WGS) entry which is preliminary data.</text>
</comment>
<gene>
    <name evidence="1" type="ORF">S06H3_33188</name>
</gene>
<accession>X1MZR9</accession>
<sequence length="171" mass="19602">MVDDLDALSDYELGLFRYIGYGLKDSNILLIGTSQLIEKISNLGFEILNLRPFSKGETQELLEKTFFKISLTKDSVKTASINDFTQWLHKESGGNPLFIVETLKTLYENKVIYYQTNAWHIKTDLLKKGEIDKAKSLVQEKLTTKEEIRYFFTLAMIYSVQGKTAQAEKAL</sequence>
<organism evidence="1">
    <name type="scientific">marine sediment metagenome</name>
    <dbReference type="NCBI Taxonomy" id="412755"/>
    <lineage>
        <taxon>unclassified sequences</taxon>
        <taxon>metagenomes</taxon>
        <taxon>ecological metagenomes</taxon>
    </lineage>
</organism>
<dbReference type="EMBL" id="BARV01019787">
    <property type="protein sequence ID" value="GAI20130.1"/>
    <property type="molecule type" value="Genomic_DNA"/>
</dbReference>
<evidence type="ECO:0000313" key="1">
    <source>
        <dbReference type="EMBL" id="GAI20130.1"/>
    </source>
</evidence>
<dbReference type="AlphaFoldDB" id="X1MZR9"/>
<proteinExistence type="predicted"/>
<name>X1MZR9_9ZZZZ</name>
<feature type="non-terminal residue" evidence="1">
    <location>
        <position position="171"/>
    </location>
</feature>
<protein>
    <recommendedName>
        <fullName evidence="2">MalT-like TPR region domain-containing protein</fullName>
    </recommendedName>
</protein>
<dbReference type="SUPFAM" id="SSF52540">
    <property type="entry name" value="P-loop containing nucleoside triphosphate hydrolases"/>
    <property type="match status" value="1"/>
</dbReference>